<dbReference type="GO" id="GO:0003735">
    <property type="term" value="F:structural constituent of ribosome"/>
    <property type="evidence" value="ECO:0007669"/>
    <property type="project" value="InterPro"/>
</dbReference>
<evidence type="ECO:0000313" key="2">
    <source>
        <dbReference type="EMBL" id="GAI42044.1"/>
    </source>
</evidence>
<dbReference type="AlphaFoldDB" id="X1QFK0"/>
<comment type="caution">
    <text evidence="2">The sequence shown here is derived from an EMBL/GenBank/DDBJ whole genome shotgun (WGS) entry which is preliminary data.</text>
</comment>
<dbReference type="InterPro" id="IPR014719">
    <property type="entry name" value="Ribosomal_bL12_C/ClpS-like"/>
</dbReference>
<dbReference type="EMBL" id="BARV01033144">
    <property type="protein sequence ID" value="GAI42044.1"/>
    <property type="molecule type" value="Genomic_DNA"/>
</dbReference>
<feature type="non-terminal residue" evidence="2">
    <location>
        <position position="1"/>
    </location>
</feature>
<accession>X1QFK0</accession>
<proteinExistence type="predicted"/>
<protein>
    <recommendedName>
        <fullName evidence="1">Large ribosomal subunit protein bL12 C-terminal domain-containing protein</fullName>
    </recommendedName>
</protein>
<organism evidence="2">
    <name type="scientific">marine sediment metagenome</name>
    <dbReference type="NCBI Taxonomy" id="412755"/>
    <lineage>
        <taxon>unclassified sequences</taxon>
        <taxon>metagenomes</taxon>
        <taxon>ecological metagenomes</taxon>
    </lineage>
</organism>
<name>X1QFK0_9ZZZZ</name>
<gene>
    <name evidence="2" type="ORF">S06H3_52154</name>
</gene>
<dbReference type="Pfam" id="PF00542">
    <property type="entry name" value="Ribosomal_L12"/>
    <property type="match status" value="1"/>
</dbReference>
<reference evidence="2" key="1">
    <citation type="journal article" date="2014" name="Front. Microbiol.">
        <title>High frequency of phylogenetically diverse reductive dehalogenase-homologous genes in deep subseafloor sedimentary metagenomes.</title>
        <authorList>
            <person name="Kawai M."/>
            <person name="Futagami T."/>
            <person name="Toyoda A."/>
            <person name="Takaki Y."/>
            <person name="Nishi S."/>
            <person name="Hori S."/>
            <person name="Arai W."/>
            <person name="Tsubouchi T."/>
            <person name="Morono Y."/>
            <person name="Uchiyama I."/>
            <person name="Ito T."/>
            <person name="Fujiyama A."/>
            <person name="Inagaki F."/>
            <person name="Takami H."/>
        </authorList>
    </citation>
    <scope>NUCLEOTIDE SEQUENCE</scope>
    <source>
        <strain evidence="2">Expedition CK06-06</strain>
    </source>
</reference>
<dbReference type="InterPro" id="IPR013823">
    <property type="entry name" value="Ribosomal_bL12_C"/>
</dbReference>
<dbReference type="GO" id="GO:0006412">
    <property type="term" value="P:translation"/>
    <property type="evidence" value="ECO:0007669"/>
    <property type="project" value="InterPro"/>
</dbReference>
<evidence type="ECO:0000259" key="1">
    <source>
        <dbReference type="Pfam" id="PF00542"/>
    </source>
</evidence>
<sequence length="36" mass="3971">RPEFALTQVVKESISKEEANTIRQKLEAAGAAVETR</sequence>
<dbReference type="SUPFAM" id="SSF54736">
    <property type="entry name" value="ClpS-like"/>
    <property type="match status" value="1"/>
</dbReference>
<dbReference type="Gene3D" id="3.30.1390.10">
    <property type="match status" value="1"/>
</dbReference>
<feature type="domain" description="Large ribosomal subunit protein bL12 C-terminal" evidence="1">
    <location>
        <begin position="7"/>
        <end position="34"/>
    </location>
</feature>